<evidence type="ECO:0000256" key="4">
    <source>
        <dbReference type="ARBA" id="ARBA00011166"/>
    </source>
</evidence>
<evidence type="ECO:0000256" key="8">
    <source>
        <dbReference type="ARBA" id="ARBA00023034"/>
    </source>
</evidence>
<dbReference type="Gene3D" id="1.10.287.1060">
    <property type="entry name" value="ESAT-6-like"/>
    <property type="match status" value="1"/>
</dbReference>
<evidence type="ECO:0000256" key="7">
    <source>
        <dbReference type="ARBA" id="ARBA00022927"/>
    </source>
</evidence>
<keyword evidence="9" id="KW-0472">Membrane</keyword>
<dbReference type="EMBL" id="OU895877">
    <property type="protein sequence ID" value="CAG9798795.1"/>
    <property type="molecule type" value="Genomic_DNA"/>
</dbReference>
<evidence type="ECO:0000256" key="2">
    <source>
        <dbReference type="ARBA" id="ARBA00004255"/>
    </source>
</evidence>
<protein>
    <recommendedName>
        <fullName evidence="5">Conserved oligomeric Golgi complex subunit 4</fullName>
    </recommendedName>
    <alternativeName>
        <fullName evidence="10">Component of oligomeric Golgi complex 4</fullName>
    </alternativeName>
</protein>
<dbReference type="InterPro" id="IPR048682">
    <property type="entry name" value="COG4"/>
</dbReference>
<dbReference type="FunFam" id="1.20.58.1970:FF:000002">
    <property type="entry name" value="Oligomeric Golgi complex subunit"/>
    <property type="match status" value="1"/>
</dbReference>
<keyword evidence="7" id="KW-0653">Protein transport</keyword>
<keyword evidence="8" id="KW-0333">Golgi apparatus</keyword>
<dbReference type="GO" id="GO:0000139">
    <property type="term" value="C:Golgi membrane"/>
    <property type="evidence" value="ECO:0007669"/>
    <property type="project" value="UniProtKB-SubCell"/>
</dbReference>
<evidence type="ECO:0000256" key="5">
    <source>
        <dbReference type="ARBA" id="ARBA00020975"/>
    </source>
</evidence>
<evidence type="ECO:0000256" key="1">
    <source>
        <dbReference type="ARBA" id="ARBA00003627"/>
    </source>
</evidence>
<dbReference type="PANTHER" id="PTHR24016:SF0">
    <property type="entry name" value="CONSERVED OLIGOMERIC GOLGI COMPLEX SUBUNIT 4"/>
    <property type="match status" value="1"/>
</dbReference>
<dbReference type="OrthoDB" id="47059at2759"/>
<evidence type="ECO:0000256" key="3">
    <source>
        <dbReference type="ARBA" id="ARBA00009215"/>
    </source>
</evidence>
<comment type="subcellular location">
    <subcellularLocation>
        <location evidence="2">Golgi apparatus membrane</location>
        <topology evidence="2">Peripheral membrane protein</topology>
        <orientation evidence="2">Cytoplasmic side</orientation>
    </subcellularLocation>
</comment>
<comment type="function">
    <text evidence="1">Required for normal Golgi function.</text>
</comment>
<dbReference type="Pfam" id="PF20663">
    <property type="entry name" value="COG4_N"/>
    <property type="match status" value="1"/>
</dbReference>
<comment type="subunit">
    <text evidence="4">Component of the conserved oligomeric Golgi complex which is composed of eight different subunits and is required for normal Golgi morphology and localization.</text>
</comment>
<dbReference type="Gene3D" id="1.20.58.1970">
    <property type="match status" value="1"/>
</dbReference>
<dbReference type="SMART" id="SM00762">
    <property type="entry name" value="Cog4"/>
    <property type="match status" value="1"/>
</dbReference>
<reference evidence="12" key="1">
    <citation type="submission" date="2022-01" db="EMBL/GenBank/DDBJ databases">
        <authorList>
            <person name="King R."/>
        </authorList>
    </citation>
    <scope>NUCLEOTIDE SEQUENCE</scope>
</reference>
<name>A0A9N9WMR0_9DIPT</name>
<dbReference type="FunFam" id="1.10.287.1060:FF:000014">
    <property type="entry name" value="conserved oligomeric Golgi complex subunit 4"/>
    <property type="match status" value="1"/>
</dbReference>
<evidence type="ECO:0000259" key="11">
    <source>
        <dbReference type="SMART" id="SM00762"/>
    </source>
</evidence>
<evidence type="ECO:0000256" key="6">
    <source>
        <dbReference type="ARBA" id="ARBA00022448"/>
    </source>
</evidence>
<evidence type="ECO:0000313" key="13">
    <source>
        <dbReference type="Proteomes" id="UP001153620"/>
    </source>
</evidence>
<sequence length="777" mass="88682">MDVSSLIGIGDAEDLETPEGIKRLCQRINEREKQVNDNLQTLLSRKLNLETKIDSCLIKYQQLYKASICEDSKKLTSIISHTSDLAEKVSAKVRNLDTARMRATEVQKRVHDLIDLQLCSQGVMTAIKDEDYEIGARHVKRYLSMDRNILEKTADDVSSMTSVNQAVDTLEKAAKEMREIVKVKLDEAIKKNDLASVERFFKIFPQLGMYDEGIAKFTSYVCTKLSSIAEKELRQSMEIAKAEKRTQVAYADTFTNLLENVLRIIETNQPILENYYRYGHLLKMVKILQLECDDQTRRLIQEFNKNRLINRKVNQINDYIKSQSTQSSSTLGHLRKASGSMDKLNSKDLDTLIAELTIMHSRAELYVKFIRRRVSNDIEKCFIAGDMTEEEKKTALDSMESVIKKSQLSNQMQEILSTYLLFERYFMEESVIKAIGFDSHETGQLYSSMVDDVFFIVRKCIRRSIGTQSVDGVCAVINNGGACIEQELINAFRNALKSGYHSGYIDLAQAYSAFQSTIQQGKIQTNDSEMARTKFTVTLNNADKSTEYIETLFQNISEEIKVSFPNIDSHKKEMIESCLGGLKSVGDSLKTVVESGMQQLRSSAIKPRINPWIDQFQSSNHMLTDDELSVYEAGETFIQFLIVQLDGLLNSFKKVLSEKNYDILVLMLATDVTARFERAIKKCAFDRNGGLVLDKEVRSLGTFLTGATSWTVRDKMARLTQIAIILNLEKISELSEYYDTRNQEGPFTAWRLTPNEIRNILKLRTDFKIEDIKKLQL</sequence>
<dbReference type="InterPro" id="IPR013167">
    <property type="entry name" value="COG4_M"/>
</dbReference>
<evidence type="ECO:0000313" key="12">
    <source>
        <dbReference type="EMBL" id="CAG9798795.1"/>
    </source>
</evidence>
<dbReference type="Pfam" id="PF08318">
    <property type="entry name" value="COG4_m"/>
    <property type="match status" value="1"/>
</dbReference>
<evidence type="ECO:0000256" key="10">
    <source>
        <dbReference type="ARBA" id="ARBA00031340"/>
    </source>
</evidence>
<comment type="similarity">
    <text evidence="3">Belongs to the COG4 family.</text>
</comment>
<dbReference type="AlphaFoldDB" id="A0A9N9WMR0"/>
<gene>
    <name evidence="12" type="ORF">CHIRRI_LOCUS1773</name>
</gene>
<evidence type="ECO:0000256" key="9">
    <source>
        <dbReference type="ARBA" id="ARBA00023136"/>
    </source>
</evidence>
<organism evidence="12 13">
    <name type="scientific">Chironomus riparius</name>
    <dbReference type="NCBI Taxonomy" id="315576"/>
    <lineage>
        <taxon>Eukaryota</taxon>
        <taxon>Metazoa</taxon>
        <taxon>Ecdysozoa</taxon>
        <taxon>Arthropoda</taxon>
        <taxon>Hexapoda</taxon>
        <taxon>Insecta</taxon>
        <taxon>Pterygota</taxon>
        <taxon>Neoptera</taxon>
        <taxon>Endopterygota</taxon>
        <taxon>Diptera</taxon>
        <taxon>Nematocera</taxon>
        <taxon>Chironomoidea</taxon>
        <taxon>Chironomidae</taxon>
        <taxon>Chironominae</taxon>
        <taxon>Chironomus</taxon>
    </lineage>
</organism>
<dbReference type="Proteomes" id="UP001153620">
    <property type="component" value="Chromosome 1"/>
</dbReference>
<dbReference type="InterPro" id="IPR048680">
    <property type="entry name" value="COG4_N"/>
</dbReference>
<dbReference type="Pfam" id="PF20662">
    <property type="entry name" value="COG4_C"/>
    <property type="match status" value="1"/>
</dbReference>
<dbReference type="GO" id="GO:0007030">
    <property type="term" value="P:Golgi organization"/>
    <property type="evidence" value="ECO:0007669"/>
    <property type="project" value="TreeGrafter"/>
</dbReference>
<accession>A0A9N9WMR0</accession>
<proteinExistence type="inferred from homology"/>
<dbReference type="InterPro" id="IPR048684">
    <property type="entry name" value="COG4_C"/>
</dbReference>
<keyword evidence="6" id="KW-0813">Transport</keyword>
<keyword evidence="13" id="KW-1185">Reference proteome</keyword>
<dbReference type="PANTHER" id="PTHR24016">
    <property type="entry name" value="CONSERVED OLIGOMERIC GOLGI COMPLEX SUBUNIT 4"/>
    <property type="match status" value="1"/>
</dbReference>
<dbReference type="GO" id="GO:0006890">
    <property type="term" value="P:retrograde vesicle-mediated transport, Golgi to endoplasmic reticulum"/>
    <property type="evidence" value="ECO:0007669"/>
    <property type="project" value="TreeGrafter"/>
</dbReference>
<reference evidence="12" key="2">
    <citation type="submission" date="2022-10" db="EMBL/GenBank/DDBJ databases">
        <authorList>
            <consortium name="ENA_rothamsted_submissions"/>
            <consortium name="culmorum"/>
            <person name="King R."/>
        </authorList>
    </citation>
    <scope>NUCLEOTIDE SEQUENCE</scope>
</reference>
<dbReference type="GO" id="GO:0017119">
    <property type="term" value="C:Golgi transport complex"/>
    <property type="evidence" value="ECO:0007669"/>
    <property type="project" value="TreeGrafter"/>
</dbReference>
<feature type="domain" description="COG4 transport protein middle alpha-helical bundle" evidence="11">
    <location>
        <begin position="170"/>
        <end position="497"/>
    </location>
</feature>
<dbReference type="GO" id="GO:0015031">
    <property type="term" value="P:protein transport"/>
    <property type="evidence" value="ECO:0007669"/>
    <property type="project" value="UniProtKB-KW"/>
</dbReference>